<dbReference type="AlphaFoldDB" id="A0A8J3NE77"/>
<dbReference type="Proteomes" id="UP000612808">
    <property type="component" value="Unassembled WGS sequence"/>
</dbReference>
<accession>A0A8J3NE77</accession>
<reference evidence="1" key="1">
    <citation type="submission" date="2021-01" db="EMBL/GenBank/DDBJ databases">
        <title>Whole genome shotgun sequence of Actinocatenispora rupis NBRC 107355.</title>
        <authorList>
            <person name="Komaki H."/>
            <person name="Tamura T."/>
        </authorList>
    </citation>
    <scope>NUCLEOTIDE SEQUENCE</scope>
    <source>
        <strain evidence="1">NBRC 107355</strain>
    </source>
</reference>
<evidence type="ECO:0000313" key="1">
    <source>
        <dbReference type="EMBL" id="GID13762.1"/>
    </source>
</evidence>
<evidence type="ECO:0000313" key="2">
    <source>
        <dbReference type="Proteomes" id="UP000612808"/>
    </source>
</evidence>
<dbReference type="RefSeq" id="WP_203661072.1">
    <property type="nucleotide sequence ID" value="NZ_BAAAZM010000020.1"/>
</dbReference>
<organism evidence="1 2">
    <name type="scientific">Actinocatenispora rupis</name>
    <dbReference type="NCBI Taxonomy" id="519421"/>
    <lineage>
        <taxon>Bacteria</taxon>
        <taxon>Bacillati</taxon>
        <taxon>Actinomycetota</taxon>
        <taxon>Actinomycetes</taxon>
        <taxon>Micromonosporales</taxon>
        <taxon>Micromonosporaceae</taxon>
        <taxon>Actinocatenispora</taxon>
    </lineage>
</organism>
<gene>
    <name evidence="1" type="ORF">Aru02nite_46510</name>
</gene>
<sequence>MSADCPGRLEWQWVRYIWQYRRRHRGRLLAAVADHAPDTPLVRLRTRREVRAFLTGPPGFRAA</sequence>
<comment type="caution">
    <text evidence="1">The sequence shown here is derived from an EMBL/GenBank/DDBJ whole genome shotgun (WGS) entry which is preliminary data.</text>
</comment>
<protein>
    <submittedName>
        <fullName evidence="1">Uncharacterized protein</fullName>
    </submittedName>
</protein>
<proteinExistence type="predicted"/>
<name>A0A8J3NE77_9ACTN</name>
<keyword evidence="2" id="KW-1185">Reference proteome</keyword>
<dbReference type="EMBL" id="BOMB01000026">
    <property type="protein sequence ID" value="GID13762.1"/>
    <property type="molecule type" value="Genomic_DNA"/>
</dbReference>